<name>A0A8J5RZW4_ZIZPA</name>
<comment type="caution">
    <text evidence="3">The sequence shown here is derived from an EMBL/GenBank/DDBJ whole genome shotgun (WGS) entry which is preliminary data.</text>
</comment>
<feature type="coiled-coil region" evidence="1">
    <location>
        <begin position="178"/>
        <end position="205"/>
    </location>
</feature>
<feature type="region of interest" description="Disordered" evidence="2">
    <location>
        <begin position="1"/>
        <end position="21"/>
    </location>
</feature>
<dbReference type="Proteomes" id="UP000729402">
    <property type="component" value="Unassembled WGS sequence"/>
</dbReference>
<protein>
    <submittedName>
        <fullName evidence="3">Uncharacterized protein</fullName>
    </submittedName>
</protein>
<dbReference type="PANTHER" id="PTHR33883">
    <property type="entry name" value="WPP DOMAIN-ASSOCIATED PROTEIN"/>
    <property type="match status" value="1"/>
</dbReference>
<sequence>MVHNERHIKEENDCSCSEQPKKDLEQNINSNVLRCTDENTRSINLGRISMIKNIAQIHIMKMQTSGASEGKNVDSFQAILDKEIPSSSGNFDRQNSVKGDLRIETLIHKDNISGTVNDSIEQGLDQQEHTKLLMGDAVLNLSIPPEEVNIEHGDSTMILNEKHDDMFMNFESVTCEKIEAAMLRLRDLKKQQGNLVEQMSSLKRSEQIYQNAFTRRCHDLQTAEAEVDLLGDEVELLLGLLRKTYKALDHYSPILEHYLGIREMLKVLGKELAVRHQI</sequence>
<dbReference type="EMBL" id="JAAALK010000285">
    <property type="protein sequence ID" value="KAG8065375.1"/>
    <property type="molecule type" value="Genomic_DNA"/>
</dbReference>
<accession>A0A8J5RZW4</accession>
<reference evidence="3" key="1">
    <citation type="journal article" date="2021" name="bioRxiv">
        <title>Whole Genome Assembly and Annotation of Northern Wild Rice, Zizania palustris L., Supports a Whole Genome Duplication in the Zizania Genus.</title>
        <authorList>
            <person name="Haas M."/>
            <person name="Kono T."/>
            <person name="Macchietto M."/>
            <person name="Millas R."/>
            <person name="McGilp L."/>
            <person name="Shao M."/>
            <person name="Duquette J."/>
            <person name="Hirsch C.N."/>
            <person name="Kimball J."/>
        </authorList>
    </citation>
    <scope>NUCLEOTIDE SEQUENCE</scope>
    <source>
        <tissue evidence="3">Fresh leaf tissue</tissue>
    </source>
</reference>
<dbReference type="AlphaFoldDB" id="A0A8J5RZW4"/>
<evidence type="ECO:0000313" key="4">
    <source>
        <dbReference type="Proteomes" id="UP000729402"/>
    </source>
</evidence>
<proteinExistence type="predicted"/>
<evidence type="ECO:0000256" key="2">
    <source>
        <dbReference type="SAM" id="MobiDB-lite"/>
    </source>
</evidence>
<organism evidence="3 4">
    <name type="scientific">Zizania palustris</name>
    <name type="common">Northern wild rice</name>
    <dbReference type="NCBI Taxonomy" id="103762"/>
    <lineage>
        <taxon>Eukaryota</taxon>
        <taxon>Viridiplantae</taxon>
        <taxon>Streptophyta</taxon>
        <taxon>Embryophyta</taxon>
        <taxon>Tracheophyta</taxon>
        <taxon>Spermatophyta</taxon>
        <taxon>Magnoliopsida</taxon>
        <taxon>Liliopsida</taxon>
        <taxon>Poales</taxon>
        <taxon>Poaceae</taxon>
        <taxon>BOP clade</taxon>
        <taxon>Oryzoideae</taxon>
        <taxon>Oryzeae</taxon>
        <taxon>Zizaniinae</taxon>
        <taxon>Zizania</taxon>
    </lineage>
</organism>
<keyword evidence="4" id="KW-1185">Reference proteome</keyword>
<dbReference type="PANTHER" id="PTHR33883:SF7">
    <property type="entry name" value="OS04G0521600 PROTEIN"/>
    <property type="match status" value="1"/>
</dbReference>
<gene>
    <name evidence="3" type="ORF">GUJ93_ZPchr0004g39809</name>
</gene>
<evidence type="ECO:0000313" key="3">
    <source>
        <dbReference type="EMBL" id="KAG8065375.1"/>
    </source>
</evidence>
<reference evidence="3" key="2">
    <citation type="submission" date="2021-02" db="EMBL/GenBank/DDBJ databases">
        <authorList>
            <person name="Kimball J.A."/>
            <person name="Haas M.W."/>
            <person name="Macchietto M."/>
            <person name="Kono T."/>
            <person name="Duquette J."/>
            <person name="Shao M."/>
        </authorList>
    </citation>
    <scope>NUCLEOTIDE SEQUENCE</scope>
    <source>
        <tissue evidence="3">Fresh leaf tissue</tissue>
    </source>
</reference>
<evidence type="ECO:0000256" key="1">
    <source>
        <dbReference type="SAM" id="Coils"/>
    </source>
</evidence>
<dbReference type="InterPro" id="IPR037490">
    <property type="entry name" value="WAP"/>
</dbReference>
<feature type="compositionally biased region" description="Basic and acidic residues" evidence="2">
    <location>
        <begin position="1"/>
        <end position="12"/>
    </location>
</feature>
<dbReference type="OrthoDB" id="1868826at2759"/>
<keyword evidence="1" id="KW-0175">Coiled coil</keyword>